<evidence type="ECO:0000313" key="1">
    <source>
        <dbReference type="EMBL" id="KAF6028030.1"/>
    </source>
</evidence>
<dbReference type="InterPro" id="IPR035915">
    <property type="entry name" value="Plakin_repeat_sf"/>
</dbReference>
<dbReference type="Proteomes" id="UP000593567">
    <property type="component" value="Unassembled WGS sequence"/>
</dbReference>
<dbReference type="EMBL" id="VXIV02001997">
    <property type="protein sequence ID" value="KAF6028030.1"/>
    <property type="molecule type" value="Genomic_DNA"/>
</dbReference>
<gene>
    <name evidence="1" type="ORF">EB796_013677</name>
</gene>
<dbReference type="Gene3D" id="3.90.1290.10">
    <property type="entry name" value="Plakin repeat"/>
    <property type="match status" value="1"/>
</dbReference>
<keyword evidence="2" id="KW-1185">Reference proteome</keyword>
<evidence type="ECO:0000313" key="2">
    <source>
        <dbReference type="Proteomes" id="UP000593567"/>
    </source>
</evidence>
<dbReference type="OrthoDB" id="18740at2759"/>
<organism evidence="1 2">
    <name type="scientific">Bugula neritina</name>
    <name type="common">Brown bryozoan</name>
    <name type="synonym">Sertularia neritina</name>
    <dbReference type="NCBI Taxonomy" id="10212"/>
    <lineage>
        <taxon>Eukaryota</taxon>
        <taxon>Metazoa</taxon>
        <taxon>Spiralia</taxon>
        <taxon>Lophotrochozoa</taxon>
        <taxon>Bryozoa</taxon>
        <taxon>Gymnolaemata</taxon>
        <taxon>Cheilostomatida</taxon>
        <taxon>Flustrina</taxon>
        <taxon>Buguloidea</taxon>
        <taxon>Bugulidae</taxon>
        <taxon>Bugula</taxon>
    </lineage>
</organism>
<dbReference type="SUPFAM" id="SSF75399">
    <property type="entry name" value="Plakin repeat"/>
    <property type="match status" value="1"/>
</dbReference>
<comment type="caution">
    <text evidence="1">The sequence shown here is derived from an EMBL/GenBank/DDBJ whole genome shotgun (WGS) entry which is preliminary data.</text>
</comment>
<dbReference type="AlphaFoldDB" id="A0A7J7JNX1"/>
<name>A0A7J7JNX1_BUGNE</name>
<proteinExistence type="predicted"/>
<protein>
    <submittedName>
        <fullName evidence="1">DSP</fullName>
    </submittedName>
</protein>
<sequence length="92" mass="10319">MLICVLKHFKVLIILEYSTEWRLQVEETVTMVITGIVVNPGTSSESVLSMQEAVERGLLDLEHGVYRNSVSGEELSFVEAMNCGYIKVTQLI</sequence>
<accession>A0A7J7JNX1</accession>
<reference evidence="1" key="1">
    <citation type="submission" date="2020-06" db="EMBL/GenBank/DDBJ databases">
        <title>Draft genome of Bugula neritina, a colonial animal packing powerful symbionts and potential medicines.</title>
        <authorList>
            <person name="Rayko M."/>
        </authorList>
    </citation>
    <scope>NUCLEOTIDE SEQUENCE [LARGE SCALE GENOMIC DNA]</scope>
    <source>
        <strain evidence="1">Kwan_BN1</strain>
    </source>
</reference>